<dbReference type="STRING" id="637679.GCA_001550055_03021"/>
<sequence length="135" mass="14822">MSPKTDLRTGGCLCGAVRYEINLDGSETNNCHCRDCQKNSGGAFMPFTSVDRGQFRWISAPTGEGKASEIAVRRFCTGCGTPMTWEGRDFPDRISISTGTLDDTSGIEISVEIYTRSRWDSIPPVPGARQYEAED</sequence>
<keyword evidence="3" id="KW-0862">Zinc</keyword>
<dbReference type="AlphaFoldDB" id="A0A1G7CS63"/>
<dbReference type="GO" id="GO:0046872">
    <property type="term" value="F:metal ion binding"/>
    <property type="evidence" value="ECO:0007669"/>
    <property type="project" value="UniProtKB-KW"/>
</dbReference>
<evidence type="ECO:0000313" key="7">
    <source>
        <dbReference type="Proteomes" id="UP000183685"/>
    </source>
</evidence>
<keyword evidence="2" id="KW-0479">Metal-binding</keyword>
<comment type="similarity">
    <text evidence="1">Belongs to the Gfa family.</text>
</comment>
<evidence type="ECO:0000313" key="6">
    <source>
        <dbReference type="EMBL" id="SDE41600.1"/>
    </source>
</evidence>
<protein>
    <submittedName>
        <fullName evidence="6">Uncharacterized conserved protein</fullName>
    </submittedName>
</protein>
<dbReference type="OrthoDB" id="9807246at2"/>
<dbReference type="Proteomes" id="UP000183685">
    <property type="component" value="Unassembled WGS sequence"/>
</dbReference>
<dbReference type="SUPFAM" id="SSF51316">
    <property type="entry name" value="Mss4-like"/>
    <property type="match status" value="1"/>
</dbReference>
<evidence type="ECO:0000256" key="1">
    <source>
        <dbReference type="ARBA" id="ARBA00005495"/>
    </source>
</evidence>
<dbReference type="InterPro" id="IPR011057">
    <property type="entry name" value="Mss4-like_sf"/>
</dbReference>
<evidence type="ECO:0000256" key="4">
    <source>
        <dbReference type="ARBA" id="ARBA00023239"/>
    </source>
</evidence>
<feature type="domain" description="CENP-V/GFA" evidence="5">
    <location>
        <begin position="8"/>
        <end position="120"/>
    </location>
</feature>
<proteinExistence type="inferred from homology"/>
<dbReference type="InterPro" id="IPR006913">
    <property type="entry name" value="CENP-V/GFA"/>
</dbReference>
<dbReference type="GO" id="GO:0016846">
    <property type="term" value="F:carbon-sulfur lyase activity"/>
    <property type="evidence" value="ECO:0007669"/>
    <property type="project" value="InterPro"/>
</dbReference>
<dbReference type="PROSITE" id="PS51891">
    <property type="entry name" value="CENP_V_GFA"/>
    <property type="match status" value="1"/>
</dbReference>
<keyword evidence="7" id="KW-1185">Reference proteome</keyword>
<keyword evidence="4" id="KW-0456">Lyase</keyword>
<accession>A0A1G7CS63</accession>
<evidence type="ECO:0000256" key="2">
    <source>
        <dbReference type="ARBA" id="ARBA00022723"/>
    </source>
</evidence>
<dbReference type="RefSeq" id="WP_074519473.1">
    <property type="nucleotide sequence ID" value="NZ_DAIOMO010000001.1"/>
</dbReference>
<reference evidence="6 7" key="1">
    <citation type="submission" date="2016-10" db="EMBL/GenBank/DDBJ databases">
        <authorList>
            <person name="de Groot N.N."/>
        </authorList>
    </citation>
    <scope>NUCLEOTIDE SEQUENCE [LARGE SCALE GENOMIC DNA]</scope>
    <source>
        <strain evidence="6 7">CGMCC 1.9109</strain>
    </source>
</reference>
<dbReference type="Gene3D" id="3.90.1590.10">
    <property type="entry name" value="glutathione-dependent formaldehyde- activating enzyme (gfa)"/>
    <property type="match status" value="1"/>
</dbReference>
<organism evidence="6 7">
    <name type="scientific">Kordiimonas lacus</name>
    <dbReference type="NCBI Taxonomy" id="637679"/>
    <lineage>
        <taxon>Bacteria</taxon>
        <taxon>Pseudomonadati</taxon>
        <taxon>Pseudomonadota</taxon>
        <taxon>Alphaproteobacteria</taxon>
        <taxon>Kordiimonadales</taxon>
        <taxon>Kordiimonadaceae</taxon>
        <taxon>Kordiimonas</taxon>
    </lineage>
</organism>
<dbReference type="PANTHER" id="PTHR33337:SF40">
    <property type="entry name" value="CENP-V_GFA DOMAIN-CONTAINING PROTEIN-RELATED"/>
    <property type="match status" value="1"/>
</dbReference>
<dbReference type="PANTHER" id="PTHR33337">
    <property type="entry name" value="GFA DOMAIN-CONTAINING PROTEIN"/>
    <property type="match status" value="1"/>
</dbReference>
<dbReference type="EMBL" id="FNAK01000006">
    <property type="protein sequence ID" value="SDE41600.1"/>
    <property type="molecule type" value="Genomic_DNA"/>
</dbReference>
<evidence type="ECO:0000259" key="5">
    <source>
        <dbReference type="PROSITE" id="PS51891"/>
    </source>
</evidence>
<name>A0A1G7CS63_9PROT</name>
<gene>
    <name evidence="6" type="ORF">SAMN04488071_2900</name>
</gene>
<dbReference type="Pfam" id="PF04828">
    <property type="entry name" value="GFA"/>
    <property type="match status" value="1"/>
</dbReference>
<evidence type="ECO:0000256" key="3">
    <source>
        <dbReference type="ARBA" id="ARBA00022833"/>
    </source>
</evidence>